<name>A0AC35TM04_9BILA</name>
<accession>A0AC35TM04</accession>
<sequence>MAPVLAKKVGAPKVAKVHKKKVTYKFVVNCKSPVEDGILKTQSFVEFLRQRVKYDGKLGQLEAGGIKIDSTKNDVTLTSDKEFSKRYLKYLTKKYLKKNTLRDWLRVISTDKNSYELKYFQLNDAESEAEGDE</sequence>
<reference evidence="2" key="1">
    <citation type="submission" date="2016-11" db="UniProtKB">
        <authorList>
            <consortium name="WormBaseParasite"/>
        </authorList>
    </citation>
    <scope>IDENTIFICATION</scope>
    <source>
        <strain evidence="2">KR3021</strain>
    </source>
</reference>
<organism evidence="1 2">
    <name type="scientific">Rhabditophanes sp. KR3021</name>
    <dbReference type="NCBI Taxonomy" id="114890"/>
    <lineage>
        <taxon>Eukaryota</taxon>
        <taxon>Metazoa</taxon>
        <taxon>Ecdysozoa</taxon>
        <taxon>Nematoda</taxon>
        <taxon>Chromadorea</taxon>
        <taxon>Rhabditida</taxon>
        <taxon>Tylenchina</taxon>
        <taxon>Panagrolaimomorpha</taxon>
        <taxon>Strongyloidoidea</taxon>
        <taxon>Alloionematidae</taxon>
        <taxon>Rhabditophanes</taxon>
    </lineage>
</organism>
<dbReference type="Proteomes" id="UP000095286">
    <property type="component" value="Unplaced"/>
</dbReference>
<evidence type="ECO:0000313" key="1">
    <source>
        <dbReference type="Proteomes" id="UP000095286"/>
    </source>
</evidence>
<dbReference type="WBParaSite" id="RSKR_0000213400.1">
    <property type="protein sequence ID" value="RSKR_0000213400.1"/>
    <property type="gene ID" value="RSKR_0000213400"/>
</dbReference>
<protein>
    <submittedName>
        <fullName evidence="2">60S ribosomal protein L22</fullName>
    </submittedName>
</protein>
<evidence type="ECO:0000313" key="2">
    <source>
        <dbReference type="WBParaSite" id="RSKR_0000213400.1"/>
    </source>
</evidence>
<proteinExistence type="predicted"/>